<name>A0ABW1TYF0_9BURK</name>
<dbReference type="EMBL" id="JBHSRS010000079">
    <property type="protein sequence ID" value="MFC6282701.1"/>
    <property type="molecule type" value="Genomic_DNA"/>
</dbReference>
<dbReference type="InterPro" id="IPR005511">
    <property type="entry name" value="SMP-30"/>
</dbReference>
<dbReference type="EC" id="3.1.1.99" evidence="3"/>
<sequence length="292" mass="32035">MTRIDIVTGKRDELGECPLWDERTQSLFWIDSHARLVRRLTPANGEYREWLLPSAIGSIALCESGRLLVALASEFSYLDLATGQLQKIAGVTHAEEKIRMNDGRTDRAGRFVAGSLVMGRNEKLGALYQLDSGGKVQVLDKGFAISNGTCFSPDGRWLYFTDSRTRKIMRYSYDIASGKAGTPTVFIDTEPLGSAGDGATVDREGHLWTALVEIGKLGRFTPEGKLDRLIDMPVRYVTCPCFGGRNLDILYVTSISNSGNVLKDDHPDAGALFAIHGMGVQGLPEVRFADKT</sequence>
<dbReference type="Proteomes" id="UP001596270">
    <property type="component" value="Unassembled WGS sequence"/>
</dbReference>
<dbReference type="Gene3D" id="2.120.10.30">
    <property type="entry name" value="TolB, C-terminal domain"/>
    <property type="match status" value="1"/>
</dbReference>
<accession>A0ABW1TYF0</accession>
<dbReference type="InterPro" id="IPR013658">
    <property type="entry name" value="SGL"/>
</dbReference>
<protein>
    <submittedName>
        <fullName evidence="3">SMP-30/gluconolactonase/LRE family protein</fullName>
        <ecNumber evidence="3">3.1.1.99</ecNumber>
    </submittedName>
</protein>
<dbReference type="Pfam" id="PF08450">
    <property type="entry name" value="SGL"/>
    <property type="match status" value="1"/>
</dbReference>
<dbReference type="RefSeq" id="WP_371434796.1">
    <property type="nucleotide sequence ID" value="NZ_JBHSRS010000079.1"/>
</dbReference>
<dbReference type="PRINTS" id="PR01790">
    <property type="entry name" value="SMP30FAMILY"/>
</dbReference>
<keyword evidence="4" id="KW-1185">Reference proteome</keyword>
<dbReference type="PANTHER" id="PTHR10907:SF47">
    <property type="entry name" value="REGUCALCIN"/>
    <property type="match status" value="1"/>
</dbReference>
<dbReference type="GO" id="GO:0016787">
    <property type="term" value="F:hydrolase activity"/>
    <property type="evidence" value="ECO:0007669"/>
    <property type="project" value="UniProtKB-KW"/>
</dbReference>
<comment type="similarity">
    <text evidence="1">Belongs to the SMP-30/CGR1 family.</text>
</comment>
<feature type="domain" description="SMP-30/Gluconolactonase/LRE-like region" evidence="2">
    <location>
        <begin position="14"/>
        <end position="255"/>
    </location>
</feature>
<comment type="caution">
    <text evidence="3">The sequence shown here is derived from an EMBL/GenBank/DDBJ whole genome shotgun (WGS) entry which is preliminary data.</text>
</comment>
<proteinExistence type="inferred from homology"/>
<evidence type="ECO:0000313" key="4">
    <source>
        <dbReference type="Proteomes" id="UP001596270"/>
    </source>
</evidence>
<gene>
    <name evidence="3" type="ORF">ACFQND_15855</name>
</gene>
<evidence type="ECO:0000313" key="3">
    <source>
        <dbReference type="EMBL" id="MFC6282701.1"/>
    </source>
</evidence>
<evidence type="ECO:0000259" key="2">
    <source>
        <dbReference type="Pfam" id="PF08450"/>
    </source>
</evidence>
<organism evidence="3 4">
    <name type="scientific">Polaromonas aquatica</name>
    <dbReference type="NCBI Taxonomy" id="332657"/>
    <lineage>
        <taxon>Bacteria</taxon>
        <taxon>Pseudomonadati</taxon>
        <taxon>Pseudomonadota</taxon>
        <taxon>Betaproteobacteria</taxon>
        <taxon>Burkholderiales</taxon>
        <taxon>Comamonadaceae</taxon>
        <taxon>Polaromonas</taxon>
    </lineage>
</organism>
<reference evidence="4" key="1">
    <citation type="journal article" date="2019" name="Int. J. Syst. Evol. Microbiol.">
        <title>The Global Catalogue of Microorganisms (GCM) 10K type strain sequencing project: providing services to taxonomists for standard genome sequencing and annotation.</title>
        <authorList>
            <consortium name="The Broad Institute Genomics Platform"/>
            <consortium name="The Broad Institute Genome Sequencing Center for Infectious Disease"/>
            <person name="Wu L."/>
            <person name="Ma J."/>
        </authorList>
    </citation>
    <scope>NUCLEOTIDE SEQUENCE [LARGE SCALE GENOMIC DNA]</scope>
    <source>
        <strain evidence="4">CCUG 39402</strain>
    </source>
</reference>
<dbReference type="SUPFAM" id="SSF63829">
    <property type="entry name" value="Calcium-dependent phosphotriesterase"/>
    <property type="match status" value="1"/>
</dbReference>
<dbReference type="PANTHER" id="PTHR10907">
    <property type="entry name" value="REGUCALCIN"/>
    <property type="match status" value="1"/>
</dbReference>
<dbReference type="InterPro" id="IPR011042">
    <property type="entry name" value="6-blade_b-propeller_TolB-like"/>
</dbReference>
<evidence type="ECO:0000256" key="1">
    <source>
        <dbReference type="ARBA" id="ARBA00008853"/>
    </source>
</evidence>
<keyword evidence="3" id="KW-0378">Hydrolase</keyword>